<reference evidence="1" key="1">
    <citation type="submission" date="2023-07" db="EMBL/GenBank/DDBJ databases">
        <title>Chromosome-level genome assembly of Artemia franciscana.</title>
        <authorList>
            <person name="Jo E."/>
        </authorList>
    </citation>
    <scope>NUCLEOTIDE SEQUENCE</scope>
    <source>
        <tissue evidence="1">Whole body</tissue>
    </source>
</reference>
<dbReference type="Proteomes" id="UP001187531">
    <property type="component" value="Unassembled WGS sequence"/>
</dbReference>
<evidence type="ECO:0000313" key="2">
    <source>
        <dbReference type="EMBL" id="KAK2722204.1"/>
    </source>
</evidence>
<dbReference type="EMBL" id="JAVRJZ010000020">
    <property type="protein sequence ID" value="KAK2706378.1"/>
    <property type="molecule type" value="Genomic_DNA"/>
</dbReference>
<sequence length="76" mass="8939">MSQLYETKQVQKVTKDYPPRHISIIKSVVDWFRNRGRWRLYYHTLQKIIAAANLRDDWLLVIDALDALEGTGVPKV</sequence>
<dbReference type="EMBL" id="JAVRJZ010000005">
    <property type="protein sequence ID" value="KAK2722204.1"/>
    <property type="molecule type" value="Genomic_DNA"/>
</dbReference>
<evidence type="ECO:0000313" key="3">
    <source>
        <dbReference type="Proteomes" id="UP001187531"/>
    </source>
</evidence>
<name>A0AA88KTQ0_ARTSF</name>
<organism evidence="1 3">
    <name type="scientific">Artemia franciscana</name>
    <name type="common">Brine shrimp</name>
    <name type="synonym">Artemia sanfranciscana</name>
    <dbReference type="NCBI Taxonomy" id="6661"/>
    <lineage>
        <taxon>Eukaryota</taxon>
        <taxon>Metazoa</taxon>
        <taxon>Ecdysozoa</taxon>
        <taxon>Arthropoda</taxon>
        <taxon>Crustacea</taxon>
        <taxon>Branchiopoda</taxon>
        <taxon>Anostraca</taxon>
        <taxon>Artemiidae</taxon>
        <taxon>Artemia</taxon>
    </lineage>
</organism>
<accession>A0AA88KTQ0</accession>
<comment type="caution">
    <text evidence="1">The sequence shown here is derived from an EMBL/GenBank/DDBJ whole genome shotgun (WGS) entry which is preliminary data.</text>
</comment>
<gene>
    <name evidence="2" type="ORF">QYM36_002682</name>
    <name evidence="1" type="ORF">QYM36_016425</name>
</gene>
<keyword evidence="3" id="KW-1185">Reference proteome</keyword>
<proteinExistence type="predicted"/>
<protein>
    <submittedName>
        <fullName evidence="1">Uncharacterized protein</fullName>
    </submittedName>
</protein>
<dbReference type="AlphaFoldDB" id="A0AA88KTQ0"/>
<evidence type="ECO:0000313" key="1">
    <source>
        <dbReference type="EMBL" id="KAK2706378.1"/>
    </source>
</evidence>